<dbReference type="InterPro" id="IPR001633">
    <property type="entry name" value="EAL_dom"/>
</dbReference>
<dbReference type="CDD" id="cd01948">
    <property type="entry name" value="EAL"/>
    <property type="match status" value="1"/>
</dbReference>
<dbReference type="InterPro" id="IPR035919">
    <property type="entry name" value="EAL_sf"/>
</dbReference>
<dbReference type="CDD" id="cd01949">
    <property type="entry name" value="GGDEF"/>
    <property type="match status" value="1"/>
</dbReference>
<dbReference type="Pfam" id="PF00563">
    <property type="entry name" value="EAL"/>
    <property type="match status" value="1"/>
</dbReference>
<organism evidence="4 5">
    <name type="scientific">Paractinoplanes deccanensis</name>
    <dbReference type="NCBI Taxonomy" id="113561"/>
    <lineage>
        <taxon>Bacteria</taxon>
        <taxon>Bacillati</taxon>
        <taxon>Actinomycetota</taxon>
        <taxon>Actinomycetes</taxon>
        <taxon>Micromonosporales</taxon>
        <taxon>Micromonosporaceae</taxon>
        <taxon>Paractinoplanes</taxon>
    </lineage>
</organism>
<evidence type="ECO:0000259" key="2">
    <source>
        <dbReference type="PROSITE" id="PS50883"/>
    </source>
</evidence>
<dbReference type="InterPro" id="IPR043128">
    <property type="entry name" value="Rev_trsase/Diguanyl_cyclase"/>
</dbReference>
<comment type="caution">
    <text evidence="4">The sequence shown here is derived from an EMBL/GenBank/DDBJ whole genome shotgun (WGS) entry which is preliminary data.</text>
</comment>
<dbReference type="EMBL" id="BOMI01000002">
    <property type="protein sequence ID" value="GID71411.1"/>
    <property type="molecule type" value="Genomic_DNA"/>
</dbReference>
<keyword evidence="5" id="KW-1185">Reference proteome</keyword>
<dbReference type="PANTHER" id="PTHR44757:SF2">
    <property type="entry name" value="BIOFILM ARCHITECTURE MAINTENANCE PROTEIN MBAA"/>
    <property type="match status" value="1"/>
</dbReference>
<dbReference type="Proteomes" id="UP000609879">
    <property type="component" value="Unassembled WGS sequence"/>
</dbReference>
<dbReference type="Gene3D" id="3.30.70.270">
    <property type="match status" value="1"/>
</dbReference>
<dbReference type="NCBIfam" id="TIGR00254">
    <property type="entry name" value="GGDEF"/>
    <property type="match status" value="1"/>
</dbReference>
<dbReference type="InterPro" id="IPR029787">
    <property type="entry name" value="Nucleotide_cyclase"/>
</dbReference>
<proteinExistence type="predicted"/>
<dbReference type="SMART" id="SM00052">
    <property type="entry name" value="EAL"/>
    <property type="match status" value="1"/>
</dbReference>
<dbReference type="SUPFAM" id="SSF141868">
    <property type="entry name" value="EAL domain-like"/>
    <property type="match status" value="1"/>
</dbReference>
<evidence type="ECO:0000313" key="5">
    <source>
        <dbReference type="Proteomes" id="UP000609879"/>
    </source>
</evidence>
<evidence type="ECO:0000259" key="3">
    <source>
        <dbReference type="PROSITE" id="PS50887"/>
    </source>
</evidence>
<dbReference type="RefSeq" id="WP_203759298.1">
    <property type="nucleotide sequence ID" value="NZ_BAAABO010000004.1"/>
</dbReference>
<dbReference type="PROSITE" id="PS50887">
    <property type="entry name" value="GGDEF"/>
    <property type="match status" value="1"/>
</dbReference>
<name>A0ABQ3XUJ0_9ACTN</name>
<protein>
    <submittedName>
        <fullName evidence="4">Uncharacterized protein</fullName>
    </submittedName>
</protein>
<dbReference type="SUPFAM" id="SSF55073">
    <property type="entry name" value="Nucleotide cyclase"/>
    <property type="match status" value="1"/>
</dbReference>
<dbReference type="PANTHER" id="PTHR44757">
    <property type="entry name" value="DIGUANYLATE CYCLASE DGCP"/>
    <property type="match status" value="1"/>
</dbReference>
<dbReference type="Pfam" id="PF00990">
    <property type="entry name" value="GGDEF"/>
    <property type="match status" value="1"/>
</dbReference>
<gene>
    <name evidence="4" type="ORF">Ade02nite_00520</name>
</gene>
<feature type="compositionally biased region" description="Low complexity" evidence="1">
    <location>
        <begin position="42"/>
        <end position="57"/>
    </location>
</feature>
<dbReference type="InterPro" id="IPR000160">
    <property type="entry name" value="GGDEF_dom"/>
</dbReference>
<sequence length="461" mass="49170">MSDDGAPVRVVGWGWFRLPGERGRLARAEAAARRAVEAVRQPAEATAGEAGDAGAPAHTDALTGLPNRPQFLSQLARLLDEAPRRLWVFLLDLDGFKAVNESRGQQAGSELLIQVADRLRAVLPASSGLARVAGDAFAFTYAGMEAGAQRLAEQVTAQFDRPFPVAGGELTAGASVGMVPASEESDAASLLRDAESAMHRSKAQGGGGVAVFEPSMRVDSVPEPSALTALAEGRLGVTYQPVLRLSDGRLLGAEAVVRWRHPVHGVMAEGAFLMSTLDAPAVRYVGAWLRRDVLRRLAQWRSDGTVDDDFAMSVTVASVELDDPDFLAGLAGDLERFDVPARAVIFEVPAPEAEALARLSALGVRVLVDAWDAERSAIASLRRLPVAGLTLHRVDDEDYLRELATVAREGAKQLRATGIATHAQRDRLAAFGFQEGQGPLWDRALSPERFAARWGGGVRPG</sequence>
<feature type="domain" description="GGDEF" evidence="3">
    <location>
        <begin position="84"/>
        <end position="214"/>
    </location>
</feature>
<feature type="region of interest" description="Disordered" evidence="1">
    <location>
        <begin position="42"/>
        <end position="64"/>
    </location>
</feature>
<accession>A0ABQ3XUJ0</accession>
<feature type="domain" description="EAL" evidence="2">
    <location>
        <begin position="219"/>
        <end position="458"/>
    </location>
</feature>
<dbReference type="InterPro" id="IPR052155">
    <property type="entry name" value="Biofilm_reg_signaling"/>
</dbReference>
<evidence type="ECO:0000313" key="4">
    <source>
        <dbReference type="EMBL" id="GID71411.1"/>
    </source>
</evidence>
<dbReference type="Gene3D" id="3.20.20.450">
    <property type="entry name" value="EAL domain"/>
    <property type="match status" value="1"/>
</dbReference>
<dbReference type="PROSITE" id="PS50883">
    <property type="entry name" value="EAL"/>
    <property type="match status" value="1"/>
</dbReference>
<reference evidence="4 5" key="1">
    <citation type="submission" date="2021-01" db="EMBL/GenBank/DDBJ databases">
        <title>Whole genome shotgun sequence of Actinoplanes deccanensis NBRC 13994.</title>
        <authorList>
            <person name="Komaki H."/>
            <person name="Tamura T."/>
        </authorList>
    </citation>
    <scope>NUCLEOTIDE SEQUENCE [LARGE SCALE GENOMIC DNA]</scope>
    <source>
        <strain evidence="4 5">NBRC 13994</strain>
    </source>
</reference>
<dbReference type="SMART" id="SM00267">
    <property type="entry name" value="GGDEF"/>
    <property type="match status" value="1"/>
</dbReference>
<evidence type="ECO:0000256" key="1">
    <source>
        <dbReference type="SAM" id="MobiDB-lite"/>
    </source>
</evidence>